<keyword evidence="1" id="KW-0472">Membrane</keyword>
<protein>
    <submittedName>
        <fullName evidence="3">N-acetylmuramoyl-L-alanine amidase</fullName>
    </submittedName>
</protein>
<dbReference type="SMART" id="SM00257">
    <property type="entry name" value="LysM"/>
    <property type="match status" value="1"/>
</dbReference>
<dbReference type="InterPro" id="IPR018392">
    <property type="entry name" value="LysM"/>
</dbReference>
<dbReference type="RefSeq" id="WP_207667904.1">
    <property type="nucleotide sequence ID" value="NZ_CP058648.1"/>
</dbReference>
<proteinExistence type="predicted"/>
<evidence type="ECO:0000313" key="3">
    <source>
        <dbReference type="EMBL" id="TCQ00567.1"/>
    </source>
</evidence>
<dbReference type="InterPro" id="IPR011105">
    <property type="entry name" value="Cell_wall_hydrolase_SleB"/>
</dbReference>
<name>A0A4R2TER6_9FIRM</name>
<accession>A0A4R2TER6</accession>
<evidence type="ECO:0000256" key="1">
    <source>
        <dbReference type="SAM" id="Phobius"/>
    </source>
</evidence>
<dbReference type="PROSITE" id="PS51782">
    <property type="entry name" value="LYSM"/>
    <property type="match status" value="1"/>
</dbReference>
<reference evidence="3 4" key="1">
    <citation type="submission" date="2019-03" db="EMBL/GenBank/DDBJ databases">
        <title>Genomic Encyclopedia of Type Strains, Phase IV (KMG-IV): sequencing the most valuable type-strain genomes for metagenomic binning, comparative biology and taxonomic classification.</title>
        <authorList>
            <person name="Goeker M."/>
        </authorList>
    </citation>
    <scope>NUCLEOTIDE SEQUENCE [LARGE SCALE GENOMIC DNA]</scope>
    <source>
        <strain evidence="3 4">DSM 100013</strain>
    </source>
</reference>
<dbReference type="AlphaFoldDB" id="A0A4R2TER6"/>
<dbReference type="EMBL" id="SLYC01000029">
    <property type="protein sequence ID" value="TCQ00567.1"/>
    <property type="molecule type" value="Genomic_DNA"/>
</dbReference>
<dbReference type="PANTHER" id="PTHR33734:SF22">
    <property type="entry name" value="MEMBRANE-BOUND LYTIC MUREIN TRANSGLYCOSYLASE D"/>
    <property type="match status" value="1"/>
</dbReference>
<dbReference type="InterPro" id="IPR036779">
    <property type="entry name" value="LysM_dom_sf"/>
</dbReference>
<feature type="transmembrane region" description="Helical" evidence="1">
    <location>
        <begin position="12"/>
        <end position="29"/>
    </location>
</feature>
<dbReference type="GO" id="GO:0016787">
    <property type="term" value="F:hydrolase activity"/>
    <property type="evidence" value="ECO:0007669"/>
    <property type="project" value="InterPro"/>
</dbReference>
<keyword evidence="1" id="KW-1133">Transmembrane helix</keyword>
<evidence type="ECO:0000259" key="2">
    <source>
        <dbReference type="PROSITE" id="PS51782"/>
    </source>
</evidence>
<dbReference type="InterPro" id="IPR042047">
    <property type="entry name" value="SleB_dom1"/>
</dbReference>
<gene>
    <name evidence="3" type="ORF">EDD79_102915</name>
</gene>
<dbReference type="Gene3D" id="3.10.350.10">
    <property type="entry name" value="LysM domain"/>
    <property type="match status" value="1"/>
</dbReference>
<dbReference type="SUPFAM" id="SSF54106">
    <property type="entry name" value="LysM domain"/>
    <property type="match status" value="1"/>
</dbReference>
<keyword evidence="4" id="KW-1185">Reference proteome</keyword>
<dbReference type="Pfam" id="PF01476">
    <property type="entry name" value="LysM"/>
    <property type="match status" value="1"/>
</dbReference>
<dbReference type="PANTHER" id="PTHR33734">
    <property type="entry name" value="LYSM DOMAIN-CONTAINING GPI-ANCHORED PROTEIN 2"/>
    <property type="match status" value="1"/>
</dbReference>
<dbReference type="CDD" id="cd00118">
    <property type="entry name" value="LysM"/>
    <property type="match status" value="1"/>
</dbReference>
<comment type="caution">
    <text evidence="3">The sequence shown here is derived from an EMBL/GenBank/DDBJ whole genome shotgun (WGS) entry which is preliminary data.</text>
</comment>
<sequence>MNHLFYSKKNIYLFVSVVLVFVLSAILILQDIKTVTVNELIDNGENLYSFDYKDMLIEGEYDIKLIETYGQEGVDVVLLDTSTYEEVKRPNESSTKNNLAPINSERYIVSRGDTLYLIASRSSMTVEELKSINNLAQVDTIYEGQVLHTISNGNENNNSDNSSSPSSREDDIYWLSRIIHAEAQGEPYEGKVAVGNVVLNRVAHRDFPNTIRGVIYDKQYGYVQFSPVLDGSINNTPNEESRRAAIDALDGYRPVGTALYFLNPRKATNFWIVHNRRYFMTIGDHDFYY</sequence>
<evidence type="ECO:0000313" key="4">
    <source>
        <dbReference type="Proteomes" id="UP000295504"/>
    </source>
</evidence>
<keyword evidence="1" id="KW-0812">Transmembrane</keyword>
<dbReference type="Proteomes" id="UP000295504">
    <property type="component" value="Unassembled WGS sequence"/>
</dbReference>
<dbReference type="Gene3D" id="6.20.240.60">
    <property type="match status" value="1"/>
</dbReference>
<organism evidence="3 4">
    <name type="scientific">Serpentinicella alkaliphila</name>
    <dbReference type="NCBI Taxonomy" id="1734049"/>
    <lineage>
        <taxon>Bacteria</taxon>
        <taxon>Bacillati</taxon>
        <taxon>Bacillota</taxon>
        <taxon>Clostridia</taxon>
        <taxon>Peptostreptococcales</taxon>
        <taxon>Natronincolaceae</taxon>
        <taxon>Serpentinicella</taxon>
    </lineage>
</organism>
<dbReference type="Pfam" id="PF07486">
    <property type="entry name" value="Hydrolase_2"/>
    <property type="match status" value="1"/>
</dbReference>
<dbReference type="GO" id="GO:0008932">
    <property type="term" value="F:lytic endotransglycosylase activity"/>
    <property type="evidence" value="ECO:0007669"/>
    <property type="project" value="TreeGrafter"/>
</dbReference>
<dbReference type="Gene3D" id="1.10.10.2520">
    <property type="entry name" value="Cell wall hydrolase SleB, domain 1"/>
    <property type="match status" value="1"/>
</dbReference>
<feature type="domain" description="LysM" evidence="2">
    <location>
        <begin position="105"/>
        <end position="149"/>
    </location>
</feature>